<accession>A0A7D5YUT2</accession>
<keyword evidence="3" id="KW-1185">Reference proteome</keyword>
<reference evidence="2 3" key="1">
    <citation type="submission" date="2020-07" db="EMBL/GenBank/DDBJ databases">
        <title>Telomere length de novo assembly of all 7 chromosomes of the fungus, Metarhizium brunneum, using a novel assembly pipeline.</title>
        <authorList>
            <person name="Saud z."/>
            <person name="Kortsinoglou A."/>
            <person name="Kouvelis V.N."/>
            <person name="Butt T.M."/>
        </authorList>
    </citation>
    <scope>NUCLEOTIDE SEQUENCE [LARGE SCALE GENOMIC DNA]</scope>
    <source>
        <strain evidence="2 3">4556</strain>
    </source>
</reference>
<proteinExistence type="predicted"/>
<organism evidence="2 3">
    <name type="scientific">Metarhizium brunneum</name>
    <dbReference type="NCBI Taxonomy" id="500148"/>
    <lineage>
        <taxon>Eukaryota</taxon>
        <taxon>Fungi</taxon>
        <taxon>Dikarya</taxon>
        <taxon>Ascomycota</taxon>
        <taxon>Pezizomycotina</taxon>
        <taxon>Sordariomycetes</taxon>
        <taxon>Hypocreomycetidae</taxon>
        <taxon>Hypocreales</taxon>
        <taxon>Clavicipitaceae</taxon>
        <taxon>Metarhizium</taxon>
    </lineage>
</organism>
<dbReference type="AlphaFoldDB" id="A0A7D5YUT2"/>
<dbReference type="RefSeq" id="XP_065987522.1">
    <property type="nucleotide sequence ID" value="XM_066131434.1"/>
</dbReference>
<feature type="signal peptide" evidence="1">
    <location>
        <begin position="1"/>
        <end position="18"/>
    </location>
</feature>
<dbReference type="EMBL" id="CP058936">
    <property type="protein sequence ID" value="QLI72680.1"/>
    <property type="molecule type" value="Genomic_DNA"/>
</dbReference>
<name>A0A7D5YUT2_9HYPO</name>
<gene>
    <name evidence="2" type="ORF">G6M90_00g093210</name>
</gene>
<evidence type="ECO:0000313" key="2">
    <source>
        <dbReference type="EMBL" id="QLI72680.1"/>
    </source>
</evidence>
<dbReference type="GeneID" id="90968125"/>
<evidence type="ECO:0000313" key="3">
    <source>
        <dbReference type="Proteomes" id="UP000510686"/>
    </source>
</evidence>
<sequence>MQYHLALALATLAGASIAAPPASPEQSLATKVCPGTNPHESYPMIDVDGLGYRVSNKRCLELAGECRQDGTAEQLVECITKTIAAGGSSEARAEISCSPRADTMKAEGIKCKTDGKKADGKKARGLP</sequence>
<evidence type="ECO:0000256" key="1">
    <source>
        <dbReference type="SAM" id="SignalP"/>
    </source>
</evidence>
<dbReference type="KEGG" id="mbrn:90968125"/>
<keyword evidence="1" id="KW-0732">Signal</keyword>
<dbReference type="Proteomes" id="UP000510686">
    <property type="component" value="Chromosome 5"/>
</dbReference>
<protein>
    <submittedName>
        <fullName evidence="2">Uncharacterized protein</fullName>
    </submittedName>
</protein>
<feature type="chain" id="PRO_5028844612" evidence="1">
    <location>
        <begin position="19"/>
        <end position="127"/>
    </location>
</feature>